<dbReference type="KEGG" id="wna:KA717_11070"/>
<gene>
    <name evidence="1" type="ORF">KA717_11070</name>
</gene>
<dbReference type="Proteomes" id="UP001065613">
    <property type="component" value="Chromosome"/>
</dbReference>
<dbReference type="EMBL" id="CP073041">
    <property type="protein sequence ID" value="UXE63150.1"/>
    <property type="molecule type" value="Genomic_DNA"/>
</dbReference>
<protein>
    <submittedName>
        <fullName evidence="1">Uncharacterized protein</fullName>
    </submittedName>
</protein>
<organism evidence="1">
    <name type="scientific">Woronichinia naegeliana WA131</name>
    <dbReference type="NCBI Taxonomy" id="2824559"/>
    <lineage>
        <taxon>Bacteria</taxon>
        <taxon>Bacillati</taxon>
        <taxon>Cyanobacteriota</taxon>
        <taxon>Cyanophyceae</taxon>
        <taxon>Synechococcales</taxon>
        <taxon>Coelosphaeriaceae</taxon>
        <taxon>Woronichinia</taxon>
    </lineage>
</organism>
<evidence type="ECO:0000313" key="1">
    <source>
        <dbReference type="EMBL" id="UXE63150.1"/>
    </source>
</evidence>
<accession>A0A977L321</accession>
<name>A0A977L321_9CYAN</name>
<dbReference type="AlphaFoldDB" id="A0A977L321"/>
<proteinExistence type="predicted"/>
<sequence>MNTGNKPVEFLYSFLEVKDSNGQSLNAIAEDLPDTLPAGGKPYRGTIQIPASVITDSDFISLKLSDYPQQKVTLGFDKIPIGQ</sequence>
<reference evidence="1" key="1">
    <citation type="submission" date="2021-04" db="EMBL/GenBank/DDBJ databases">
        <title>Genome sequence of Woronichinia naegeliana from Washington state freshwater lake bloom.</title>
        <authorList>
            <person name="Dreher T.W."/>
        </authorList>
    </citation>
    <scope>NUCLEOTIDE SEQUENCE</scope>
    <source>
        <strain evidence="1">WA131</strain>
    </source>
</reference>